<evidence type="ECO:0000313" key="2">
    <source>
        <dbReference type="EMBL" id="KAK9719499.1"/>
    </source>
</evidence>
<evidence type="ECO:0000313" key="3">
    <source>
        <dbReference type="Proteomes" id="UP001458880"/>
    </source>
</evidence>
<proteinExistence type="predicted"/>
<comment type="caution">
    <text evidence="2">The sequence shown here is derived from an EMBL/GenBank/DDBJ whole genome shotgun (WGS) entry which is preliminary data.</text>
</comment>
<sequence>MDAFIRIIEDRRRPMHDNFNNIQSEQVREGQDTQQETNVSQEKRHPMSKLKQVSTIVTELKKISETVTREASTRELENQYVIFGRSIAAQLMSLTPISAIKAQEGIQSILTSYKLQELQDSSRNSPNSTHIAISLPSPTYSYALELMYQCRT</sequence>
<dbReference type="EMBL" id="JASPKY010000219">
    <property type="protein sequence ID" value="KAK9719499.1"/>
    <property type="molecule type" value="Genomic_DNA"/>
</dbReference>
<feature type="region of interest" description="Disordered" evidence="1">
    <location>
        <begin position="15"/>
        <end position="48"/>
    </location>
</feature>
<name>A0AAW1KL95_POPJA</name>
<evidence type="ECO:0000256" key="1">
    <source>
        <dbReference type="SAM" id="MobiDB-lite"/>
    </source>
</evidence>
<accession>A0AAW1KL95</accession>
<dbReference type="Proteomes" id="UP001458880">
    <property type="component" value="Unassembled WGS sequence"/>
</dbReference>
<gene>
    <name evidence="2" type="ORF">QE152_g22650</name>
</gene>
<keyword evidence="3" id="KW-1185">Reference proteome</keyword>
<reference evidence="2 3" key="1">
    <citation type="journal article" date="2024" name="BMC Genomics">
        <title>De novo assembly and annotation of Popillia japonica's genome with initial clues to its potential as an invasive pest.</title>
        <authorList>
            <person name="Cucini C."/>
            <person name="Boschi S."/>
            <person name="Funari R."/>
            <person name="Cardaioli E."/>
            <person name="Iannotti N."/>
            <person name="Marturano G."/>
            <person name="Paoli F."/>
            <person name="Bruttini M."/>
            <person name="Carapelli A."/>
            <person name="Frati F."/>
            <person name="Nardi F."/>
        </authorList>
    </citation>
    <scope>NUCLEOTIDE SEQUENCE [LARGE SCALE GENOMIC DNA]</scope>
    <source>
        <strain evidence="2">DMR45628</strain>
    </source>
</reference>
<organism evidence="2 3">
    <name type="scientific">Popillia japonica</name>
    <name type="common">Japanese beetle</name>
    <dbReference type="NCBI Taxonomy" id="7064"/>
    <lineage>
        <taxon>Eukaryota</taxon>
        <taxon>Metazoa</taxon>
        <taxon>Ecdysozoa</taxon>
        <taxon>Arthropoda</taxon>
        <taxon>Hexapoda</taxon>
        <taxon>Insecta</taxon>
        <taxon>Pterygota</taxon>
        <taxon>Neoptera</taxon>
        <taxon>Endopterygota</taxon>
        <taxon>Coleoptera</taxon>
        <taxon>Polyphaga</taxon>
        <taxon>Scarabaeiformia</taxon>
        <taxon>Scarabaeidae</taxon>
        <taxon>Rutelinae</taxon>
        <taxon>Popillia</taxon>
    </lineage>
</organism>
<dbReference type="AlphaFoldDB" id="A0AAW1KL95"/>
<protein>
    <submittedName>
        <fullName evidence="2">Uncharacterized protein</fullName>
    </submittedName>
</protein>